<dbReference type="Proteomes" id="UP000005359">
    <property type="component" value="Unassembled WGS sequence"/>
</dbReference>
<reference evidence="1 2" key="1">
    <citation type="submission" date="2007-10" db="EMBL/GenBank/DDBJ databases">
        <title>Draft genome sequence of Dorea formicigenerans(ATCC 27755).</title>
        <authorList>
            <person name="Sudarsanam P."/>
            <person name="Ley R."/>
            <person name="Guruge J."/>
            <person name="Turnbaugh P.J."/>
            <person name="Mahowald M."/>
            <person name="Liep D."/>
            <person name="Gordon J."/>
        </authorList>
    </citation>
    <scope>NUCLEOTIDE SEQUENCE [LARGE SCALE GENOMIC DNA]</scope>
    <source>
        <strain evidence="1 2">ATCC 27755</strain>
    </source>
</reference>
<organism evidence="1 2">
    <name type="scientific">Dorea formicigenerans ATCC 27755</name>
    <dbReference type="NCBI Taxonomy" id="411461"/>
    <lineage>
        <taxon>Bacteria</taxon>
        <taxon>Bacillati</taxon>
        <taxon>Bacillota</taxon>
        <taxon>Clostridia</taxon>
        <taxon>Lachnospirales</taxon>
        <taxon>Lachnospiraceae</taxon>
        <taxon>Dorea</taxon>
    </lineage>
</organism>
<gene>
    <name evidence="1" type="ORF">DORFOR_01197</name>
</gene>
<dbReference type="EMBL" id="AAXA02000011">
    <property type="protein sequence ID" value="EDR47661.1"/>
    <property type="molecule type" value="Genomic_DNA"/>
</dbReference>
<evidence type="ECO:0000313" key="1">
    <source>
        <dbReference type="EMBL" id="EDR47661.1"/>
    </source>
</evidence>
<accession>B0G4K9</accession>
<comment type="caution">
    <text evidence="1">The sequence shown here is derived from an EMBL/GenBank/DDBJ whole genome shotgun (WGS) entry which is preliminary data.</text>
</comment>
<sequence>MKKRIYRDAFIKNLYWTNEEHQMYDYLGFVCDCLKQYDRWKAGTYIFIRK</sequence>
<evidence type="ECO:0000313" key="2">
    <source>
        <dbReference type="Proteomes" id="UP000005359"/>
    </source>
</evidence>
<dbReference type="STRING" id="411461.DORFOR_01197"/>
<protein>
    <submittedName>
        <fullName evidence="1">Uncharacterized protein</fullName>
    </submittedName>
</protein>
<reference evidence="1 2" key="2">
    <citation type="submission" date="2007-10" db="EMBL/GenBank/DDBJ databases">
        <authorList>
            <person name="Fulton L."/>
            <person name="Clifton S."/>
            <person name="Fulton B."/>
            <person name="Xu J."/>
            <person name="Minx P."/>
            <person name="Pepin K.H."/>
            <person name="Johnson M."/>
            <person name="Thiruvilangam P."/>
            <person name="Bhonagiri V."/>
            <person name="Nash W.E."/>
            <person name="Wang C."/>
            <person name="Mardis E.R."/>
            <person name="Wilson R.K."/>
        </authorList>
    </citation>
    <scope>NUCLEOTIDE SEQUENCE [LARGE SCALE GENOMIC DNA]</scope>
    <source>
        <strain evidence="1 2">ATCC 27755</strain>
    </source>
</reference>
<proteinExistence type="predicted"/>
<name>B0G4K9_9FIRM</name>
<dbReference type="AlphaFoldDB" id="B0G4K9"/>
<dbReference type="PaxDb" id="411461-DORFOR_01197"/>